<keyword evidence="2" id="KW-1185">Reference proteome</keyword>
<evidence type="ECO:0000313" key="1">
    <source>
        <dbReference type="EMBL" id="KAJ7570864.1"/>
    </source>
</evidence>
<proteinExistence type="predicted"/>
<dbReference type="EMBL" id="CM055092">
    <property type="protein sequence ID" value="KAJ7570864.1"/>
    <property type="molecule type" value="Genomic_DNA"/>
</dbReference>
<name>A0ACC2EWI2_DIPCM</name>
<organism evidence="1 2">
    <name type="scientific">Diphasiastrum complanatum</name>
    <name type="common">Issler's clubmoss</name>
    <name type="synonym">Lycopodium complanatum</name>
    <dbReference type="NCBI Taxonomy" id="34168"/>
    <lineage>
        <taxon>Eukaryota</taxon>
        <taxon>Viridiplantae</taxon>
        <taxon>Streptophyta</taxon>
        <taxon>Embryophyta</taxon>
        <taxon>Tracheophyta</taxon>
        <taxon>Lycopodiopsida</taxon>
        <taxon>Lycopodiales</taxon>
        <taxon>Lycopodiaceae</taxon>
        <taxon>Lycopodioideae</taxon>
        <taxon>Diphasiastrum</taxon>
    </lineage>
</organism>
<accession>A0ACC2EWI2</accession>
<sequence length="394" mass="43503">MEDQHFQQSRNANTDLEEELENILQSLAREEPLESYTPAMTASDAVHQCMLSSGALWTLPFDLSPPAISCPATSLSALRLDLQKPIISDLSTAARAETINQQAFYLDYPGTTGSFQHLLHLPEIERELLAHFPRVGELRYESELKLLSSSALNSTGISLAADLSNKERLPSRRGPGIVLTSILSELSPEEGSPIVSPTANSSFSSSLTDEAHADHEESSHTVAVTAASGDSTAARAKRKSPARVPEEDLPSITTHEKQQSKTAKKGKKRIREHRYAIQTRSEKDILEDGYKWRKYGQKAVKNSPYPRSYYRCTYAKCMVKKTVERSSQDPGMVITTYEGVHIHPSPATIKNSSDTTLNSSRAMYTHFPTPIKLLPPCNSFDLATQIGGQHCHVP</sequence>
<dbReference type="Proteomes" id="UP001162992">
    <property type="component" value="Chromosome 1"/>
</dbReference>
<reference evidence="2" key="1">
    <citation type="journal article" date="2024" name="Proc. Natl. Acad. Sci. U.S.A.">
        <title>Extraordinary preservation of gene collinearity over three hundred million years revealed in homosporous lycophytes.</title>
        <authorList>
            <person name="Li C."/>
            <person name="Wickell D."/>
            <person name="Kuo L.Y."/>
            <person name="Chen X."/>
            <person name="Nie B."/>
            <person name="Liao X."/>
            <person name="Peng D."/>
            <person name="Ji J."/>
            <person name="Jenkins J."/>
            <person name="Williams M."/>
            <person name="Shu S."/>
            <person name="Plott C."/>
            <person name="Barry K."/>
            <person name="Rajasekar S."/>
            <person name="Grimwood J."/>
            <person name="Han X."/>
            <person name="Sun S."/>
            <person name="Hou Z."/>
            <person name="He W."/>
            <person name="Dai G."/>
            <person name="Sun C."/>
            <person name="Schmutz J."/>
            <person name="Leebens-Mack J.H."/>
            <person name="Li F.W."/>
            <person name="Wang L."/>
        </authorList>
    </citation>
    <scope>NUCLEOTIDE SEQUENCE [LARGE SCALE GENOMIC DNA]</scope>
    <source>
        <strain evidence="2">cv. PW_Plant_1</strain>
    </source>
</reference>
<evidence type="ECO:0000313" key="2">
    <source>
        <dbReference type="Proteomes" id="UP001162992"/>
    </source>
</evidence>
<comment type="caution">
    <text evidence="1">The sequence shown here is derived from an EMBL/GenBank/DDBJ whole genome shotgun (WGS) entry which is preliminary data.</text>
</comment>
<gene>
    <name evidence="1" type="ORF">O6H91_01G136600</name>
</gene>
<protein>
    <submittedName>
        <fullName evidence="1">Uncharacterized protein</fullName>
    </submittedName>
</protein>